<dbReference type="InterPro" id="IPR042100">
    <property type="entry name" value="Bug_dom1"/>
</dbReference>
<keyword evidence="4" id="KW-1185">Reference proteome</keyword>
<comment type="caution">
    <text evidence="3">The sequence shown here is derived from an EMBL/GenBank/DDBJ whole genome shotgun (WGS) entry which is preliminary data.</text>
</comment>
<dbReference type="OrthoDB" id="9780943at2"/>
<dbReference type="AlphaFoldDB" id="A0A437LW45"/>
<accession>A0A437LW45</accession>
<keyword evidence="2" id="KW-0732">Signal</keyword>
<feature type="signal peptide" evidence="2">
    <location>
        <begin position="1"/>
        <end position="20"/>
    </location>
</feature>
<dbReference type="EMBL" id="SACL01000017">
    <property type="protein sequence ID" value="RVT89615.1"/>
    <property type="molecule type" value="Genomic_DNA"/>
</dbReference>
<dbReference type="RefSeq" id="WP_127790295.1">
    <property type="nucleotide sequence ID" value="NZ_SACL01000017.1"/>
</dbReference>
<reference evidence="3 4" key="1">
    <citation type="submission" date="2019-01" db="EMBL/GenBank/DDBJ databases">
        <authorList>
            <person name="Chen W.-M."/>
        </authorList>
    </citation>
    <scope>NUCLEOTIDE SEQUENCE [LARGE SCALE GENOMIC DNA]</scope>
    <source>
        <strain evidence="3 4">CCP-6</strain>
    </source>
</reference>
<evidence type="ECO:0000256" key="2">
    <source>
        <dbReference type="SAM" id="SignalP"/>
    </source>
</evidence>
<protein>
    <submittedName>
        <fullName evidence="3">Tripartite tricarboxylate transporter substrate binding protein</fullName>
    </submittedName>
</protein>
<evidence type="ECO:0000256" key="1">
    <source>
        <dbReference type="ARBA" id="ARBA00006987"/>
    </source>
</evidence>
<comment type="similarity">
    <text evidence="1">Belongs to the UPF0065 (bug) family.</text>
</comment>
<dbReference type="Proteomes" id="UP000282957">
    <property type="component" value="Unassembled WGS sequence"/>
</dbReference>
<evidence type="ECO:0000313" key="4">
    <source>
        <dbReference type="Proteomes" id="UP000282957"/>
    </source>
</evidence>
<name>A0A437LW45_9PROT</name>
<evidence type="ECO:0000313" key="3">
    <source>
        <dbReference type="EMBL" id="RVT89615.1"/>
    </source>
</evidence>
<dbReference type="Pfam" id="PF03401">
    <property type="entry name" value="TctC"/>
    <property type="match status" value="1"/>
</dbReference>
<dbReference type="PANTHER" id="PTHR42928:SF5">
    <property type="entry name" value="BLR1237 PROTEIN"/>
    <property type="match status" value="1"/>
</dbReference>
<dbReference type="PIRSF" id="PIRSF017082">
    <property type="entry name" value="YflP"/>
    <property type="match status" value="1"/>
</dbReference>
<proteinExistence type="inferred from homology"/>
<sequence>MLRRSLLAAPFLATPAFAQAWSPTRPIRLIVPFAAGGAADNGARAIGARMSETLGQPVLVENRGGGAGAIAANAVAEAAPDGHTLLWAGQAVITTNPHLYSRLSYDPAAFVPISNGTRLPLVLHVHPSFPARNLAEWVAKVKAEPGQHAYGTVGRGGMTHVFAEQAESIMGLDLQDVPYRGSGPMLSDAVAGNVKMCFDGVLPAINNHRAGQLRILAVSSERRLDAAPDIPTFAEQGWPQLTAYLWFGLFGLRGMPAGSVERLSAAVQEAARRPDIRERMARDGAEPVGSTPQEFGNLVEHESTMWGEVIRRANIRLTD</sequence>
<dbReference type="Gene3D" id="3.40.190.10">
    <property type="entry name" value="Periplasmic binding protein-like II"/>
    <property type="match status" value="1"/>
</dbReference>
<organism evidence="3 4">
    <name type="scientific">Rhodovarius crocodyli</name>
    <dbReference type="NCBI Taxonomy" id="1979269"/>
    <lineage>
        <taxon>Bacteria</taxon>
        <taxon>Pseudomonadati</taxon>
        <taxon>Pseudomonadota</taxon>
        <taxon>Alphaproteobacteria</taxon>
        <taxon>Acetobacterales</taxon>
        <taxon>Roseomonadaceae</taxon>
        <taxon>Rhodovarius</taxon>
    </lineage>
</organism>
<gene>
    <name evidence="3" type="ORF">EOD42_24775</name>
</gene>
<dbReference type="InterPro" id="IPR005064">
    <property type="entry name" value="BUG"/>
</dbReference>
<dbReference type="Gene3D" id="3.40.190.150">
    <property type="entry name" value="Bordetella uptake gene, domain 1"/>
    <property type="match status" value="1"/>
</dbReference>
<feature type="chain" id="PRO_5019533458" evidence="2">
    <location>
        <begin position="21"/>
        <end position="319"/>
    </location>
</feature>
<dbReference type="PANTHER" id="PTHR42928">
    <property type="entry name" value="TRICARBOXYLATE-BINDING PROTEIN"/>
    <property type="match status" value="1"/>
</dbReference>